<dbReference type="PROSITE" id="PS00138">
    <property type="entry name" value="SUBTILASE_SER"/>
    <property type="match status" value="1"/>
</dbReference>
<dbReference type="GO" id="GO:0006508">
    <property type="term" value="P:proteolysis"/>
    <property type="evidence" value="ECO:0007669"/>
    <property type="project" value="UniProtKB-KW"/>
</dbReference>
<dbReference type="PANTHER" id="PTHR43806:SF11">
    <property type="entry name" value="CEREVISIN-RELATED"/>
    <property type="match status" value="1"/>
</dbReference>
<sequence>MSTTPSVSQINLDKFRSSSLFSGIDGKNSTIVIIDDAIKLSHPLFGPDTNGDKVADRFRYPNDPSAPKNPNDPKFSGDFSGDADTYPGVEHPDPDPNPEIYKFINHGTAVSSIAATTAPGTNIIHLKVFPDDGSDASAQDIKEALDWVFANAAQFNVTAVNMSFGSGDFSQEDRSFDYVQPIEQLAAKGIPVIAATGNNFQGKPGVINTAAAPYTISVGAVDKGDKLADFSQRHPLLTDILAPGVDITGATYNGGTKTDNNGTSFAAPQITGVVALAQELAVREMNRKLTVPELTNLLKTTGVEVKDEQMNGVYRRVDMYGLGEGILTTKATGGILPTTQGDRLAGTVGNDYMAGFDGNDELLGNGGDDTLIGGKGNDTINGSLGNDAMTGGDGDDLYLVDSNADVIVEVVNGGKDQVTATSSYALSENLENLDLDGNKASNGTGNSLDNLIQGNNAKNQLSGSDGNDELHGRTGDDLLVGDLGDDRLFGDADNDSLIGGLGSDWLAGGEGRDTLRGGLDADRFVFNTLGKGADRIADFKASQDDQILVSARGFGGKLKLGDLSKKRFTLGSRATGKQAQFIYDAKDGELFYDSDGIGGRKQTLFAELAPKSALSRADIAVIA</sequence>
<feature type="compositionally biased region" description="Polar residues" evidence="6">
    <location>
        <begin position="444"/>
        <end position="465"/>
    </location>
</feature>
<dbReference type="SUPFAM" id="SSF51120">
    <property type="entry name" value="beta-Roll"/>
    <property type="match status" value="2"/>
</dbReference>
<feature type="region of interest" description="Disordered" evidence="6">
    <location>
        <begin position="444"/>
        <end position="473"/>
    </location>
</feature>
<dbReference type="InterPro" id="IPR001343">
    <property type="entry name" value="Hemolysn_Ca-bd"/>
</dbReference>
<dbReference type="SUPFAM" id="SSF52743">
    <property type="entry name" value="Subtilisin-like"/>
    <property type="match status" value="1"/>
</dbReference>
<name>A0AA97AHP9_9CYAN</name>
<comment type="similarity">
    <text evidence="1 5">Belongs to the peptidase S8 family.</text>
</comment>
<dbReference type="Gene3D" id="2.150.10.10">
    <property type="entry name" value="Serralysin-like metalloprotease, C-terminal"/>
    <property type="match status" value="2"/>
</dbReference>
<feature type="active site" description="Charge relay system" evidence="5">
    <location>
        <position position="35"/>
    </location>
</feature>
<dbReference type="PROSITE" id="PS00330">
    <property type="entry name" value="HEMOLYSIN_CALCIUM"/>
    <property type="match status" value="3"/>
</dbReference>
<dbReference type="PRINTS" id="PR00723">
    <property type="entry name" value="SUBTILISIN"/>
</dbReference>
<keyword evidence="4 5" id="KW-0720">Serine protease</keyword>
<evidence type="ECO:0000256" key="3">
    <source>
        <dbReference type="ARBA" id="ARBA00022801"/>
    </source>
</evidence>
<dbReference type="PANTHER" id="PTHR43806">
    <property type="entry name" value="PEPTIDASE S8"/>
    <property type="match status" value="1"/>
</dbReference>
<feature type="active site" description="Charge relay system" evidence="5">
    <location>
        <position position="264"/>
    </location>
</feature>
<feature type="region of interest" description="Disordered" evidence="6">
    <location>
        <begin position="52"/>
        <end position="94"/>
    </location>
</feature>
<evidence type="ECO:0000256" key="4">
    <source>
        <dbReference type="ARBA" id="ARBA00022825"/>
    </source>
</evidence>
<evidence type="ECO:0000256" key="5">
    <source>
        <dbReference type="PROSITE-ProRule" id="PRU01240"/>
    </source>
</evidence>
<dbReference type="InterPro" id="IPR018511">
    <property type="entry name" value="Hemolysin-typ_Ca-bd_CS"/>
</dbReference>
<evidence type="ECO:0000256" key="1">
    <source>
        <dbReference type="ARBA" id="ARBA00011073"/>
    </source>
</evidence>
<proteinExistence type="inferred from homology"/>
<dbReference type="InterPro" id="IPR050131">
    <property type="entry name" value="Peptidase_S8_subtilisin-like"/>
</dbReference>
<feature type="active site" description="Charge relay system" evidence="5">
    <location>
        <position position="106"/>
    </location>
</feature>
<dbReference type="AlphaFoldDB" id="A0AA97AHP9"/>
<dbReference type="InterPro" id="IPR023828">
    <property type="entry name" value="Peptidase_S8_Ser-AS"/>
</dbReference>
<dbReference type="GO" id="GO:0004252">
    <property type="term" value="F:serine-type endopeptidase activity"/>
    <property type="evidence" value="ECO:0007669"/>
    <property type="project" value="UniProtKB-UniRule"/>
</dbReference>
<dbReference type="RefSeq" id="WP_316430733.1">
    <property type="nucleotide sequence ID" value="NZ_CP053586.1"/>
</dbReference>
<reference evidence="8" key="1">
    <citation type="submission" date="2020-05" db="EMBL/GenBank/DDBJ databases">
        <authorList>
            <person name="Zhu T."/>
            <person name="Keshari N."/>
            <person name="Lu X."/>
        </authorList>
    </citation>
    <scope>NUCLEOTIDE SEQUENCE</scope>
    <source>
        <strain evidence="8">NK1-12</strain>
    </source>
</reference>
<dbReference type="EMBL" id="CP053586">
    <property type="protein sequence ID" value="WNZ24764.1"/>
    <property type="molecule type" value="Genomic_DNA"/>
</dbReference>
<dbReference type="InterPro" id="IPR011049">
    <property type="entry name" value="Serralysin-like_metalloprot_C"/>
</dbReference>
<evidence type="ECO:0000313" key="8">
    <source>
        <dbReference type="EMBL" id="WNZ24764.1"/>
    </source>
</evidence>
<keyword evidence="2 5" id="KW-0645">Protease</keyword>
<dbReference type="InterPro" id="IPR036852">
    <property type="entry name" value="Peptidase_S8/S53_dom_sf"/>
</dbReference>
<dbReference type="InterPro" id="IPR015500">
    <property type="entry name" value="Peptidase_S8_subtilisin-rel"/>
</dbReference>
<evidence type="ECO:0000259" key="7">
    <source>
        <dbReference type="Pfam" id="PF00082"/>
    </source>
</evidence>
<dbReference type="InterPro" id="IPR000209">
    <property type="entry name" value="Peptidase_S8/S53_dom"/>
</dbReference>
<evidence type="ECO:0000256" key="6">
    <source>
        <dbReference type="SAM" id="MobiDB-lite"/>
    </source>
</evidence>
<feature type="domain" description="Peptidase S8/S53" evidence="7">
    <location>
        <begin position="26"/>
        <end position="306"/>
    </location>
</feature>
<dbReference type="Gene3D" id="3.40.50.200">
    <property type="entry name" value="Peptidase S8/S53 domain"/>
    <property type="match status" value="1"/>
</dbReference>
<dbReference type="PRINTS" id="PR00313">
    <property type="entry name" value="CABNDNGRPT"/>
</dbReference>
<dbReference type="PROSITE" id="PS51892">
    <property type="entry name" value="SUBTILASE"/>
    <property type="match status" value="1"/>
</dbReference>
<keyword evidence="3 5" id="KW-0378">Hydrolase</keyword>
<gene>
    <name evidence="8" type="ORF">HJG54_19230</name>
</gene>
<accession>A0AA97AHP9</accession>
<organism evidence="8">
    <name type="scientific">Leptolyngbya sp. NK1-12</name>
    <dbReference type="NCBI Taxonomy" id="2547451"/>
    <lineage>
        <taxon>Bacteria</taxon>
        <taxon>Bacillati</taxon>
        <taxon>Cyanobacteriota</taxon>
        <taxon>Cyanophyceae</taxon>
        <taxon>Leptolyngbyales</taxon>
        <taxon>Leptolyngbyaceae</taxon>
        <taxon>Leptolyngbya group</taxon>
        <taxon>Leptolyngbya</taxon>
    </lineage>
</organism>
<protein>
    <submittedName>
        <fullName evidence="8">S8 family serine peptidase</fullName>
    </submittedName>
</protein>
<evidence type="ECO:0000256" key="2">
    <source>
        <dbReference type="ARBA" id="ARBA00022670"/>
    </source>
</evidence>
<dbReference type="GO" id="GO:0005509">
    <property type="term" value="F:calcium ion binding"/>
    <property type="evidence" value="ECO:0007669"/>
    <property type="project" value="InterPro"/>
</dbReference>
<dbReference type="Pfam" id="PF00353">
    <property type="entry name" value="HemolysinCabind"/>
    <property type="match status" value="3"/>
</dbReference>
<dbReference type="Pfam" id="PF00082">
    <property type="entry name" value="Peptidase_S8"/>
    <property type="match status" value="1"/>
</dbReference>